<keyword evidence="4" id="KW-1185">Reference proteome</keyword>
<keyword evidence="2" id="KW-0472">Membrane</keyword>
<name>A0A4Z1JX05_9HELO</name>
<dbReference type="AlphaFoldDB" id="A0A4Z1JX05"/>
<protein>
    <submittedName>
        <fullName evidence="3">Uncharacterized protein</fullName>
    </submittedName>
</protein>
<sequence length="409" mass="46337">MVQKRTIEVVIPQMSSQSINSTTKSNEVVSKTTPVTSLSTIDKEQDLYSPSSPRRTDDELQSKLNNGKMASMSSLLGHFFSGAREEEKEKEDAQVIRGANPLHRTNDQLFHCGGDNHQAPANSSNRREEDIKREVENRYETNLPHRADVRVRFELDNHEISTPSSASNETTPQMTPTSSLVDEMEGDLIDLYDNHDNDDDGDDTPLRHTGEEFLSDEFEFEPHPHPHPHPNLHRAPKSFIISQQPHTQTKAPPTSPQTHRTPSANMTSTSPRAIPKHEIFLHTLPSKHASVLQIRTWIASWFSGRDIAFAVPWEDEKIGLQRYIECISWSGHDVHHGSCGSLENDMRGWMLGGYATPIVRDIETARNMERERKWEVAVGRFTDFLYGAVVMGVVGLVLMVWVPCPCRRY</sequence>
<evidence type="ECO:0000256" key="2">
    <source>
        <dbReference type="SAM" id="Phobius"/>
    </source>
</evidence>
<feature type="compositionally biased region" description="Polar residues" evidence="1">
    <location>
        <begin position="16"/>
        <end position="40"/>
    </location>
</feature>
<feature type="transmembrane region" description="Helical" evidence="2">
    <location>
        <begin position="384"/>
        <end position="404"/>
    </location>
</feature>
<evidence type="ECO:0000313" key="3">
    <source>
        <dbReference type="EMBL" id="TGO78431.1"/>
    </source>
</evidence>
<gene>
    <name evidence="3" type="ORF">BELL_0067g00280</name>
</gene>
<comment type="caution">
    <text evidence="3">The sequence shown here is derived from an EMBL/GenBank/DDBJ whole genome shotgun (WGS) entry which is preliminary data.</text>
</comment>
<feature type="region of interest" description="Disordered" evidence="1">
    <location>
        <begin position="111"/>
        <end position="142"/>
    </location>
</feature>
<dbReference type="Proteomes" id="UP000297229">
    <property type="component" value="Unassembled WGS sequence"/>
</dbReference>
<keyword evidence="2" id="KW-0812">Transmembrane</keyword>
<feature type="compositionally biased region" description="Acidic residues" evidence="1">
    <location>
        <begin position="190"/>
        <end position="203"/>
    </location>
</feature>
<keyword evidence="2" id="KW-1133">Transmembrane helix</keyword>
<evidence type="ECO:0000313" key="4">
    <source>
        <dbReference type="Proteomes" id="UP000297229"/>
    </source>
</evidence>
<feature type="compositionally biased region" description="Basic and acidic residues" evidence="1">
    <location>
        <begin position="125"/>
        <end position="142"/>
    </location>
</feature>
<feature type="region of interest" description="Disordered" evidence="1">
    <location>
        <begin position="244"/>
        <end position="270"/>
    </location>
</feature>
<proteinExistence type="predicted"/>
<reference evidence="3 4" key="1">
    <citation type="submission" date="2017-12" db="EMBL/GenBank/DDBJ databases">
        <title>Comparative genomics of Botrytis spp.</title>
        <authorList>
            <person name="Valero-Jimenez C.A."/>
            <person name="Tapia P."/>
            <person name="Veloso J."/>
            <person name="Silva-Moreno E."/>
            <person name="Staats M."/>
            <person name="Valdes J.H."/>
            <person name="Van Kan J.A.L."/>
        </authorList>
    </citation>
    <scope>NUCLEOTIDE SEQUENCE [LARGE SCALE GENOMIC DNA]</scope>
    <source>
        <strain evidence="3 4">Be9601</strain>
    </source>
</reference>
<dbReference type="EMBL" id="PQXM01000067">
    <property type="protein sequence ID" value="TGO78431.1"/>
    <property type="molecule type" value="Genomic_DNA"/>
</dbReference>
<evidence type="ECO:0000256" key="1">
    <source>
        <dbReference type="SAM" id="MobiDB-lite"/>
    </source>
</evidence>
<accession>A0A4Z1JX05</accession>
<feature type="region of interest" description="Disordered" evidence="1">
    <location>
        <begin position="160"/>
        <end position="179"/>
    </location>
</feature>
<organism evidence="3 4">
    <name type="scientific">Botrytis elliptica</name>
    <dbReference type="NCBI Taxonomy" id="278938"/>
    <lineage>
        <taxon>Eukaryota</taxon>
        <taxon>Fungi</taxon>
        <taxon>Dikarya</taxon>
        <taxon>Ascomycota</taxon>
        <taxon>Pezizomycotina</taxon>
        <taxon>Leotiomycetes</taxon>
        <taxon>Helotiales</taxon>
        <taxon>Sclerotiniaceae</taxon>
        <taxon>Botrytis</taxon>
    </lineage>
</organism>
<feature type="region of interest" description="Disordered" evidence="1">
    <location>
        <begin position="190"/>
        <end position="209"/>
    </location>
</feature>
<feature type="region of interest" description="Disordered" evidence="1">
    <location>
        <begin position="16"/>
        <end position="60"/>
    </location>
</feature>